<evidence type="ECO:0000313" key="3">
    <source>
        <dbReference type="Proteomes" id="UP001152795"/>
    </source>
</evidence>
<gene>
    <name evidence="2" type="ORF">PACLA_8A064670</name>
</gene>
<accession>A0A7D9LYU9</accession>
<dbReference type="InterPro" id="IPR035979">
    <property type="entry name" value="RBD_domain_sf"/>
</dbReference>
<organism evidence="2 3">
    <name type="scientific">Paramuricea clavata</name>
    <name type="common">Red gorgonian</name>
    <name type="synonym">Violescent sea-whip</name>
    <dbReference type="NCBI Taxonomy" id="317549"/>
    <lineage>
        <taxon>Eukaryota</taxon>
        <taxon>Metazoa</taxon>
        <taxon>Cnidaria</taxon>
        <taxon>Anthozoa</taxon>
        <taxon>Octocorallia</taxon>
        <taxon>Malacalcyonacea</taxon>
        <taxon>Plexauridae</taxon>
        <taxon>Paramuricea</taxon>
    </lineage>
</organism>
<dbReference type="PANTHER" id="PTHR48024">
    <property type="entry name" value="GEO13361P1-RELATED"/>
    <property type="match status" value="1"/>
</dbReference>
<keyword evidence="1" id="KW-0694">RNA-binding</keyword>
<dbReference type="GO" id="GO:0003723">
    <property type="term" value="F:RNA binding"/>
    <property type="evidence" value="ECO:0007669"/>
    <property type="project" value="UniProtKB-UniRule"/>
</dbReference>
<evidence type="ECO:0000313" key="2">
    <source>
        <dbReference type="EMBL" id="CAB4040661.1"/>
    </source>
</evidence>
<name>A0A7D9LYU9_PARCT</name>
<dbReference type="PANTHER" id="PTHR48024:SF56">
    <property type="entry name" value="HETEROGENEOUS NUCLEAR RIBONUCLEOPROTEIN A0"/>
    <property type="match status" value="1"/>
</dbReference>
<dbReference type="InterPro" id="IPR000504">
    <property type="entry name" value="RRM_dom"/>
</dbReference>
<keyword evidence="3" id="KW-1185">Reference proteome</keyword>
<dbReference type="SMART" id="SM00360">
    <property type="entry name" value="RRM"/>
    <property type="match status" value="1"/>
</dbReference>
<sequence>MGEPCKVHVGNLSYSVTEEALRQAFEACGDIDEAIVVTDRETGRPRGFGFVTFQEKQGADKAIADLDGTVCIFLISLF</sequence>
<dbReference type="EMBL" id="CACRXK020027084">
    <property type="protein sequence ID" value="CAB4040661.1"/>
    <property type="molecule type" value="Genomic_DNA"/>
</dbReference>
<comment type="caution">
    <text evidence="2">The sequence shown here is derived from an EMBL/GenBank/DDBJ whole genome shotgun (WGS) entry which is preliminary data.</text>
</comment>
<dbReference type="Gene3D" id="3.30.70.330">
    <property type="match status" value="1"/>
</dbReference>
<dbReference type="AlphaFoldDB" id="A0A7D9LYU9"/>
<protein>
    <submittedName>
        <fullName evidence="2">RNA-binding</fullName>
    </submittedName>
</protein>
<dbReference type="SUPFAM" id="SSF54928">
    <property type="entry name" value="RNA-binding domain, RBD"/>
    <property type="match status" value="1"/>
</dbReference>
<dbReference type="PROSITE" id="PS50102">
    <property type="entry name" value="RRM"/>
    <property type="match status" value="1"/>
</dbReference>
<dbReference type="OrthoDB" id="4207594at2759"/>
<reference evidence="2" key="1">
    <citation type="submission" date="2020-04" db="EMBL/GenBank/DDBJ databases">
        <authorList>
            <person name="Alioto T."/>
            <person name="Alioto T."/>
            <person name="Gomez Garrido J."/>
        </authorList>
    </citation>
    <scope>NUCLEOTIDE SEQUENCE</scope>
    <source>
        <strain evidence="2">A484AB</strain>
    </source>
</reference>
<dbReference type="InterPro" id="IPR050886">
    <property type="entry name" value="RNA-binding_reg"/>
</dbReference>
<dbReference type="Proteomes" id="UP001152795">
    <property type="component" value="Unassembled WGS sequence"/>
</dbReference>
<dbReference type="InterPro" id="IPR012677">
    <property type="entry name" value="Nucleotide-bd_a/b_plait_sf"/>
</dbReference>
<proteinExistence type="predicted"/>
<evidence type="ECO:0000256" key="1">
    <source>
        <dbReference type="ARBA" id="ARBA00022884"/>
    </source>
</evidence>
<dbReference type="Pfam" id="PF00076">
    <property type="entry name" value="RRM_1"/>
    <property type="match status" value="1"/>
</dbReference>
<dbReference type="GO" id="GO:0005634">
    <property type="term" value="C:nucleus"/>
    <property type="evidence" value="ECO:0007669"/>
    <property type="project" value="TreeGrafter"/>
</dbReference>